<proteinExistence type="predicted"/>
<keyword evidence="1" id="KW-0812">Transmembrane</keyword>
<evidence type="ECO:0000313" key="3">
    <source>
        <dbReference type="Proteomes" id="UP000297638"/>
    </source>
</evidence>
<feature type="transmembrane region" description="Helical" evidence="1">
    <location>
        <begin position="56"/>
        <end position="76"/>
    </location>
</feature>
<comment type="caution">
    <text evidence="2">The sequence shown here is derived from an EMBL/GenBank/DDBJ whole genome shotgun (WGS) entry which is preliminary data.</text>
</comment>
<feature type="transmembrane region" description="Helical" evidence="1">
    <location>
        <begin position="130"/>
        <end position="150"/>
    </location>
</feature>
<feature type="transmembrane region" description="Helical" evidence="1">
    <location>
        <begin position="12"/>
        <end position="36"/>
    </location>
</feature>
<dbReference type="Proteomes" id="UP000297638">
    <property type="component" value="Unassembled WGS sequence"/>
</dbReference>
<gene>
    <name evidence="2" type="ORF">EXY26_04385</name>
</gene>
<keyword evidence="1" id="KW-0472">Membrane</keyword>
<accession>A0A4Y8U1V1</accession>
<name>A0A4Y8U1V1_9MICC</name>
<reference evidence="2 3" key="1">
    <citation type="submission" date="2019-03" db="EMBL/GenBank/DDBJ databases">
        <title>Glutamicibacter sp. LJH19 genome.</title>
        <authorList>
            <person name="Sinai Borker S."/>
            <person name="Kumar R."/>
        </authorList>
    </citation>
    <scope>NUCLEOTIDE SEQUENCE [LARGE SCALE GENOMIC DNA]</scope>
    <source>
        <strain evidence="2 3">LJH19</strain>
    </source>
</reference>
<evidence type="ECO:0008006" key="4">
    <source>
        <dbReference type="Google" id="ProtNLM"/>
    </source>
</evidence>
<sequence>MTSPLPTPAAKGATWAVAARIFIPALWLGLIIGISFIEAPLKFTAPGITIPLGLGIGRRVFFAMNMVEILFFIALLAGSITRGVDKMWGWGVGAVGLLLLIKTVAIRPGLSARTDAVLAGSSESGSLWHYAYIGVEFFLFIALAALLVMATKRWVRITSR</sequence>
<evidence type="ECO:0000256" key="1">
    <source>
        <dbReference type="SAM" id="Phobius"/>
    </source>
</evidence>
<dbReference type="EMBL" id="SPDS01000001">
    <property type="protein sequence ID" value="TFH57731.1"/>
    <property type="molecule type" value="Genomic_DNA"/>
</dbReference>
<dbReference type="RefSeq" id="WP_134780581.1">
    <property type="nucleotide sequence ID" value="NZ_SPDS01000001.1"/>
</dbReference>
<evidence type="ECO:0000313" key="2">
    <source>
        <dbReference type="EMBL" id="TFH57731.1"/>
    </source>
</evidence>
<protein>
    <recommendedName>
        <fullName evidence="4">DUF4149 domain-containing protein</fullName>
    </recommendedName>
</protein>
<keyword evidence="1" id="KW-1133">Transmembrane helix</keyword>
<organism evidence="2 3">
    <name type="scientific">Glutamicibacter arilaitensis</name>
    <dbReference type="NCBI Taxonomy" id="256701"/>
    <lineage>
        <taxon>Bacteria</taxon>
        <taxon>Bacillati</taxon>
        <taxon>Actinomycetota</taxon>
        <taxon>Actinomycetes</taxon>
        <taxon>Micrococcales</taxon>
        <taxon>Micrococcaceae</taxon>
        <taxon>Glutamicibacter</taxon>
    </lineage>
</organism>
<feature type="transmembrane region" description="Helical" evidence="1">
    <location>
        <begin position="88"/>
        <end position="110"/>
    </location>
</feature>
<dbReference type="AlphaFoldDB" id="A0A4Y8U1V1"/>